<keyword evidence="3" id="KW-1185">Reference proteome</keyword>
<protein>
    <recommendedName>
        <fullName evidence="1">Methyltransferase type 11 domain-containing protein</fullName>
    </recommendedName>
</protein>
<proteinExistence type="predicted"/>
<dbReference type="AlphaFoldDB" id="A0A1L7WX73"/>
<dbReference type="OrthoDB" id="2013972at2759"/>
<dbReference type="Gene3D" id="3.40.50.150">
    <property type="entry name" value="Vaccinia Virus protein VP39"/>
    <property type="match status" value="1"/>
</dbReference>
<organism evidence="2 3">
    <name type="scientific">Phialocephala subalpina</name>
    <dbReference type="NCBI Taxonomy" id="576137"/>
    <lineage>
        <taxon>Eukaryota</taxon>
        <taxon>Fungi</taxon>
        <taxon>Dikarya</taxon>
        <taxon>Ascomycota</taxon>
        <taxon>Pezizomycotina</taxon>
        <taxon>Leotiomycetes</taxon>
        <taxon>Helotiales</taxon>
        <taxon>Mollisiaceae</taxon>
        <taxon>Phialocephala</taxon>
        <taxon>Phialocephala fortinii species complex</taxon>
    </lineage>
</organism>
<feature type="domain" description="Methyltransferase type 11" evidence="1">
    <location>
        <begin position="51"/>
        <end position="148"/>
    </location>
</feature>
<dbReference type="InterPro" id="IPR029063">
    <property type="entry name" value="SAM-dependent_MTases_sf"/>
</dbReference>
<evidence type="ECO:0000313" key="3">
    <source>
        <dbReference type="Proteomes" id="UP000184330"/>
    </source>
</evidence>
<dbReference type="GO" id="GO:0008757">
    <property type="term" value="F:S-adenosylmethionine-dependent methyltransferase activity"/>
    <property type="evidence" value="ECO:0007669"/>
    <property type="project" value="InterPro"/>
</dbReference>
<evidence type="ECO:0000313" key="2">
    <source>
        <dbReference type="EMBL" id="CZR57376.1"/>
    </source>
</evidence>
<gene>
    <name evidence="2" type="ORF">PAC_07265</name>
</gene>
<reference evidence="2 3" key="1">
    <citation type="submission" date="2016-03" db="EMBL/GenBank/DDBJ databases">
        <authorList>
            <person name="Ploux O."/>
        </authorList>
    </citation>
    <scope>NUCLEOTIDE SEQUENCE [LARGE SCALE GENOMIC DNA]</scope>
    <source>
        <strain evidence="2 3">UAMH 11012</strain>
    </source>
</reference>
<dbReference type="Pfam" id="PF08241">
    <property type="entry name" value="Methyltransf_11"/>
    <property type="match status" value="1"/>
</dbReference>
<sequence>MTATQELFTPKQAYAKTASLFEEIIGNSSEQICRHIFTLLPPFPPNSIIHDNGSGTGQVTAEIMSTNPPPSIMIIATDANEYQVLGCRAKVEENGWLVEMNVMRAQALTFPDEYFTHSFTNFVVANLDEPEVCAGHIWRTLKKGGVAVVCTWAFMPHDLPMKKASAVTRGPDAKFALNWGGDWYLQSKLKDFMLSGGFEEQKIKISTSDVFLEIQDSKRWATILWSYLGTRDDGWHQEDEDRWDEAIEIMVKELESSPAYRKNSDGTASLRFTANVSISTK</sequence>
<dbReference type="EMBL" id="FJOG01000009">
    <property type="protein sequence ID" value="CZR57376.1"/>
    <property type="molecule type" value="Genomic_DNA"/>
</dbReference>
<accession>A0A1L7WX73</accession>
<evidence type="ECO:0000259" key="1">
    <source>
        <dbReference type="Pfam" id="PF08241"/>
    </source>
</evidence>
<name>A0A1L7WX73_9HELO</name>
<dbReference type="Proteomes" id="UP000184330">
    <property type="component" value="Unassembled WGS sequence"/>
</dbReference>
<dbReference type="InterPro" id="IPR013216">
    <property type="entry name" value="Methyltransf_11"/>
</dbReference>
<dbReference type="STRING" id="576137.A0A1L7WX73"/>
<dbReference type="SUPFAM" id="SSF53335">
    <property type="entry name" value="S-adenosyl-L-methionine-dependent methyltransferases"/>
    <property type="match status" value="1"/>
</dbReference>